<evidence type="ECO:0000313" key="1">
    <source>
        <dbReference type="EMBL" id="ELP57122.1"/>
    </source>
</evidence>
<dbReference type="EMBL" id="ANKQ01000001">
    <property type="protein sequence ID" value="ELP57122.1"/>
    <property type="molecule type" value="Genomic_DNA"/>
</dbReference>
<proteinExistence type="predicted"/>
<evidence type="ECO:0000313" key="2">
    <source>
        <dbReference type="Proteomes" id="UP000010932"/>
    </source>
</evidence>
<reference evidence="1 2" key="1">
    <citation type="journal article" date="2013" name="Genome Announc.">
        <title>Whole-Genome Sequence of Microcystis aeruginosa TAIHU98, a Nontoxic Bloom-Forming Strain Isolated from Taihu Lake, China.</title>
        <authorList>
            <person name="Yang C."/>
            <person name="Zhang W."/>
            <person name="Ren M."/>
            <person name="Song L."/>
            <person name="Li T."/>
            <person name="Zhao J."/>
        </authorList>
    </citation>
    <scope>NUCLEOTIDE SEQUENCE [LARGE SCALE GENOMIC DNA]</scope>
    <source>
        <strain evidence="1 2">TAIHU98</strain>
    </source>
</reference>
<comment type="caution">
    <text evidence="1">The sequence shown here is derived from an EMBL/GenBank/DDBJ whole genome shotgun (WGS) entry which is preliminary data.</text>
</comment>
<name>L7EFU5_MICAE</name>
<dbReference type="Proteomes" id="UP000010932">
    <property type="component" value="Unassembled WGS sequence"/>
</dbReference>
<protein>
    <submittedName>
        <fullName evidence="1">Uncharacterized protein</fullName>
    </submittedName>
</protein>
<gene>
    <name evidence="1" type="ORF">O53_1734</name>
</gene>
<sequence>MAKTLVLFFFGVGLDATWQFLPLRPPLHPTPHTPHPVPRKNFFSSSYLVDRLP</sequence>
<accession>L7EFU5</accession>
<organism evidence="1 2">
    <name type="scientific">Microcystis aeruginosa TAIHU98</name>
    <dbReference type="NCBI Taxonomy" id="1134457"/>
    <lineage>
        <taxon>Bacteria</taxon>
        <taxon>Bacillati</taxon>
        <taxon>Cyanobacteriota</taxon>
        <taxon>Cyanophyceae</taxon>
        <taxon>Oscillatoriophycideae</taxon>
        <taxon>Chroococcales</taxon>
        <taxon>Microcystaceae</taxon>
        <taxon>Microcystis</taxon>
    </lineage>
</organism>
<dbReference type="AlphaFoldDB" id="L7EFU5"/>